<evidence type="ECO:0000313" key="1">
    <source>
        <dbReference type="EMBL" id="CAG6501914.1"/>
    </source>
</evidence>
<name>A0A8D8GCR5_CULPI</name>
<dbReference type="EMBL" id="HBUE01143486">
    <property type="protein sequence ID" value="CAG6501914.1"/>
    <property type="molecule type" value="Transcribed_RNA"/>
</dbReference>
<accession>A0A8D8GCR5</accession>
<proteinExistence type="predicted"/>
<protein>
    <submittedName>
        <fullName evidence="1">(northern house mosquito) hypothetical protein</fullName>
    </submittedName>
</protein>
<organism evidence="1">
    <name type="scientific">Culex pipiens</name>
    <name type="common">House mosquito</name>
    <dbReference type="NCBI Taxonomy" id="7175"/>
    <lineage>
        <taxon>Eukaryota</taxon>
        <taxon>Metazoa</taxon>
        <taxon>Ecdysozoa</taxon>
        <taxon>Arthropoda</taxon>
        <taxon>Hexapoda</taxon>
        <taxon>Insecta</taxon>
        <taxon>Pterygota</taxon>
        <taxon>Neoptera</taxon>
        <taxon>Endopterygota</taxon>
        <taxon>Diptera</taxon>
        <taxon>Nematocera</taxon>
        <taxon>Culicoidea</taxon>
        <taxon>Culicidae</taxon>
        <taxon>Culicinae</taxon>
        <taxon>Culicini</taxon>
        <taxon>Culex</taxon>
        <taxon>Culex</taxon>
    </lineage>
</organism>
<sequence length="115" mass="13387">MEDFQKPLPQQLHLQLDQPRDNPKISHRVQNLHKVLIVRVHNLPPMFCLQRRCHNLIQQTDQIDSRRAPVTSVIGQHRSSGWLKTQAMPLEVSVVQHVVSGSFGIWREDLRKLGF</sequence>
<reference evidence="1" key="1">
    <citation type="submission" date="2021-05" db="EMBL/GenBank/DDBJ databases">
        <authorList>
            <person name="Alioto T."/>
            <person name="Alioto T."/>
            <person name="Gomez Garrido J."/>
        </authorList>
    </citation>
    <scope>NUCLEOTIDE SEQUENCE</scope>
</reference>
<dbReference type="AlphaFoldDB" id="A0A8D8GCR5"/>